<accession>A0ABP7LSL6</accession>
<evidence type="ECO:0008006" key="3">
    <source>
        <dbReference type="Google" id="ProtNLM"/>
    </source>
</evidence>
<name>A0ABP7LSL6_9SPHN</name>
<dbReference type="RefSeq" id="WP_344700162.1">
    <property type="nucleotide sequence ID" value="NZ_BAABBM010000001.1"/>
</dbReference>
<proteinExistence type="predicted"/>
<keyword evidence="2" id="KW-1185">Reference proteome</keyword>
<reference evidence="2" key="1">
    <citation type="journal article" date="2019" name="Int. J. Syst. Evol. Microbiol.">
        <title>The Global Catalogue of Microorganisms (GCM) 10K type strain sequencing project: providing services to taxonomists for standard genome sequencing and annotation.</title>
        <authorList>
            <consortium name="The Broad Institute Genomics Platform"/>
            <consortium name="The Broad Institute Genome Sequencing Center for Infectious Disease"/>
            <person name="Wu L."/>
            <person name="Ma J."/>
        </authorList>
    </citation>
    <scope>NUCLEOTIDE SEQUENCE [LARGE SCALE GENOMIC DNA]</scope>
    <source>
        <strain evidence="2">JCM 17543</strain>
    </source>
</reference>
<dbReference type="EMBL" id="BAABBM010000001">
    <property type="protein sequence ID" value="GAA3906616.1"/>
    <property type="molecule type" value="Genomic_DNA"/>
</dbReference>
<organism evidence="1 2">
    <name type="scientific">Sphingomonas limnosediminicola</name>
    <dbReference type="NCBI Taxonomy" id="940133"/>
    <lineage>
        <taxon>Bacteria</taxon>
        <taxon>Pseudomonadati</taxon>
        <taxon>Pseudomonadota</taxon>
        <taxon>Alphaproteobacteria</taxon>
        <taxon>Sphingomonadales</taxon>
        <taxon>Sphingomonadaceae</taxon>
        <taxon>Sphingomonas</taxon>
    </lineage>
</organism>
<evidence type="ECO:0000313" key="1">
    <source>
        <dbReference type="EMBL" id="GAA3906616.1"/>
    </source>
</evidence>
<sequence>MNELALRYVGRFATTRAKLRSYLARKISERGWEGASEPDFTQIADRFAELGYVNDEAFALAKSRSLSARGYGKRRLLDALHAAGVNEDESVSARGLADEEAVVAALRFAKRRRFGPFAPSVEKQTTTREKALAAMVRAGHGYRIAQAILALDSANDANIDQVLEKLTFNCA</sequence>
<comment type="caution">
    <text evidence="1">The sequence shown here is derived from an EMBL/GenBank/DDBJ whole genome shotgun (WGS) entry which is preliminary data.</text>
</comment>
<gene>
    <name evidence="1" type="ORF">GCM10022276_26400</name>
</gene>
<dbReference type="Proteomes" id="UP001500827">
    <property type="component" value="Unassembled WGS sequence"/>
</dbReference>
<evidence type="ECO:0000313" key="2">
    <source>
        <dbReference type="Proteomes" id="UP001500827"/>
    </source>
</evidence>
<protein>
    <recommendedName>
        <fullName evidence="3">Regulatory protein RecX</fullName>
    </recommendedName>
</protein>